<dbReference type="InterPro" id="IPR016195">
    <property type="entry name" value="Pol/histidinol_Pase-like"/>
</dbReference>
<feature type="signal peptide" evidence="1">
    <location>
        <begin position="1"/>
        <end position="33"/>
    </location>
</feature>
<feature type="chain" id="PRO_5047030709" evidence="1">
    <location>
        <begin position="34"/>
        <end position="511"/>
    </location>
</feature>
<dbReference type="Proteomes" id="UP001597419">
    <property type="component" value="Unassembled WGS sequence"/>
</dbReference>
<dbReference type="Gene3D" id="3.20.20.140">
    <property type="entry name" value="Metal-dependent hydrolases"/>
    <property type="match status" value="1"/>
</dbReference>
<dbReference type="EMBL" id="JBHUKU010000020">
    <property type="protein sequence ID" value="MFD2462792.1"/>
    <property type="molecule type" value="Genomic_DNA"/>
</dbReference>
<evidence type="ECO:0000313" key="3">
    <source>
        <dbReference type="Proteomes" id="UP001597419"/>
    </source>
</evidence>
<dbReference type="InterPro" id="IPR006311">
    <property type="entry name" value="TAT_signal"/>
</dbReference>
<dbReference type="RefSeq" id="WP_345393309.1">
    <property type="nucleotide sequence ID" value="NZ_BAABHG010000005.1"/>
</dbReference>
<reference evidence="3" key="1">
    <citation type="journal article" date="2019" name="Int. J. Syst. Evol. Microbiol.">
        <title>The Global Catalogue of Microorganisms (GCM) 10K type strain sequencing project: providing services to taxonomists for standard genome sequencing and annotation.</title>
        <authorList>
            <consortium name="The Broad Institute Genomics Platform"/>
            <consortium name="The Broad Institute Genome Sequencing Center for Infectious Disease"/>
            <person name="Wu L."/>
            <person name="Ma J."/>
        </authorList>
    </citation>
    <scope>NUCLEOTIDE SEQUENCE [LARGE SCALE GENOMIC DNA]</scope>
    <source>
        <strain evidence="3">CGMCC 4.7643</strain>
    </source>
</reference>
<dbReference type="SUPFAM" id="SSF89550">
    <property type="entry name" value="PHP domain-like"/>
    <property type="match status" value="1"/>
</dbReference>
<sequence>MSTGDISRRSALWGGGAVAAGAAMAMLPGVAFAAPGPGGGPVTKTVTGTFTPDIPDWYYLPVDVPRGVSRVDVVYSYDRPQVPGGVRGNACDIGMFGPEGHQLGNERGFRGWSGGFRDRFSISASEATPGYLPGPITPGRWHVILGPYTVAPQGLRYRVDITLTFGPPGPAFRPDPAPETAPARQRGASWYRGDSHLHTVHSDGKRTPAELVAAARAAKLDFIVSTEHNTPSASLQWGGHATDDLLILNGEEVTTRSGHWPAIGLPAGKWIDWRYRASDPVQFRRFVDQVHRHGGLVTAAHPFANCFGCTYEYAYELADLVEVWNGPWTEEDQAAVIHWDGLLRGGRWIPAIGDSDAHTPDHTVGLPHTVVRADGLARKDLLAGLKAGHSWLAESADVSLEFTVTDGTRTAGIGERLPAGTGTPVTVKAVVGGVPGTTVTFLDQLGPEHTETVPASGTATVTWTTYPRYSRWVRAEVRRPSGGPKTTVPNAMVAMTNPIFLGQERFPRADS</sequence>
<proteinExistence type="predicted"/>
<accession>A0ABW5GPJ4</accession>
<gene>
    <name evidence="2" type="ORF">ACFSYJ_29565</name>
</gene>
<evidence type="ECO:0000313" key="2">
    <source>
        <dbReference type="EMBL" id="MFD2462792.1"/>
    </source>
</evidence>
<organism evidence="2 3">
    <name type="scientific">Amycolatopsis samaneae</name>
    <dbReference type="NCBI Taxonomy" id="664691"/>
    <lineage>
        <taxon>Bacteria</taxon>
        <taxon>Bacillati</taxon>
        <taxon>Actinomycetota</taxon>
        <taxon>Actinomycetes</taxon>
        <taxon>Pseudonocardiales</taxon>
        <taxon>Pseudonocardiaceae</taxon>
        <taxon>Amycolatopsis</taxon>
    </lineage>
</organism>
<dbReference type="InterPro" id="IPR052018">
    <property type="entry name" value="PHP_domain"/>
</dbReference>
<dbReference type="PROSITE" id="PS51318">
    <property type="entry name" value="TAT"/>
    <property type="match status" value="1"/>
</dbReference>
<protein>
    <submittedName>
        <fullName evidence="2">CehA/McbA family metallohydrolase</fullName>
    </submittedName>
</protein>
<keyword evidence="3" id="KW-1185">Reference proteome</keyword>
<evidence type="ECO:0000256" key="1">
    <source>
        <dbReference type="SAM" id="SignalP"/>
    </source>
</evidence>
<comment type="caution">
    <text evidence="2">The sequence shown here is derived from an EMBL/GenBank/DDBJ whole genome shotgun (WGS) entry which is preliminary data.</text>
</comment>
<name>A0ABW5GPJ4_9PSEU</name>
<dbReference type="PANTHER" id="PTHR42924:SF3">
    <property type="entry name" value="POLYMERASE_HISTIDINOL PHOSPHATASE N-TERMINAL DOMAIN-CONTAINING PROTEIN"/>
    <property type="match status" value="1"/>
</dbReference>
<dbReference type="CDD" id="cd07432">
    <property type="entry name" value="PHP_HisPPase"/>
    <property type="match status" value="1"/>
</dbReference>
<dbReference type="NCBIfam" id="NF038032">
    <property type="entry name" value="CehA_McbA_metalo"/>
    <property type="match status" value="1"/>
</dbReference>
<dbReference type="PANTHER" id="PTHR42924">
    <property type="entry name" value="EXONUCLEASE"/>
    <property type="match status" value="1"/>
</dbReference>
<keyword evidence="1" id="KW-0732">Signal</keyword>